<gene>
    <name evidence="6" type="ORF">BCM14_3026</name>
</gene>
<dbReference type="CDD" id="cd00834">
    <property type="entry name" value="KAS_I_II"/>
    <property type="match status" value="1"/>
</dbReference>
<evidence type="ECO:0000313" key="7">
    <source>
        <dbReference type="Proteomes" id="UP000238308"/>
    </source>
</evidence>
<comment type="similarity">
    <text evidence="2 4">Belongs to the thiolase-like superfamily. Beta-ketoacyl-ACP synthases family.</text>
</comment>
<dbReference type="InterPro" id="IPR020841">
    <property type="entry name" value="PKS_Beta-ketoAc_synthase_dom"/>
</dbReference>
<evidence type="ECO:0000256" key="1">
    <source>
        <dbReference type="ARBA" id="ARBA00005194"/>
    </source>
</evidence>
<dbReference type="RefSeq" id="WP_106228838.1">
    <property type="nucleotide sequence ID" value="NZ_PVTV01000019.1"/>
</dbReference>
<keyword evidence="7" id="KW-1185">Reference proteome</keyword>
<comment type="caution">
    <text evidence="6">The sequence shown here is derived from an EMBL/GenBank/DDBJ whole genome shotgun (WGS) entry which is preliminary data.</text>
</comment>
<evidence type="ECO:0000256" key="2">
    <source>
        <dbReference type="ARBA" id="ARBA00008467"/>
    </source>
</evidence>
<dbReference type="Proteomes" id="UP000238308">
    <property type="component" value="Unassembled WGS sequence"/>
</dbReference>
<dbReference type="AlphaFoldDB" id="A0A2T0XAW8"/>
<protein>
    <submittedName>
        <fullName evidence="6">3-oxoacyl-[acyl-carrier-protein] synthase II</fullName>
    </submittedName>
</protein>
<evidence type="ECO:0000313" key="6">
    <source>
        <dbReference type="EMBL" id="PRY96086.1"/>
    </source>
</evidence>
<dbReference type="Pfam" id="PF02801">
    <property type="entry name" value="Ketoacyl-synt_C"/>
    <property type="match status" value="1"/>
</dbReference>
<name>A0A2T0XAW8_9BURK</name>
<dbReference type="EMBL" id="PVTV01000019">
    <property type="protein sequence ID" value="PRY96086.1"/>
    <property type="molecule type" value="Genomic_DNA"/>
</dbReference>
<dbReference type="GO" id="GO:0005829">
    <property type="term" value="C:cytosol"/>
    <property type="evidence" value="ECO:0007669"/>
    <property type="project" value="TreeGrafter"/>
</dbReference>
<dbReference type="Pfam" id="PF00109">
    <property type="entry name" value="ketoacyl-synt"/>
    <property type="match status" value="1"/>
</dbReference>
<dbReference type="InterPro" id="IPR014030">
    <property type="entry name" value="Ketoacyl_synth_N"/>
</dbReference>
<evidence type="ECO:0000256" key="4">
    <source>
        <dbReference type="RuleBase" id="RU003694"/>
    </source>
</evidence>
<dbReference type="SUPFAM" id="SSF53901">
    <property type="entry name" value="Thiolase-like"/>
    <property type="match status" value="2"/>
</dbReference>
<dbReference type="SMART" id="SM00825">
    <property type="entry name" value="PKS_KS"/>
    <property type="match status" value="1"/>
</dbReference>
<evidence type="ECO:0000256" key="3">
    <source>
        <dbReference type="ARBA" id="ARBA00022679"/>
    </source>
</evidence>
<evidence type="ECO:0000259" key="5">
    <source>
        <dbReference type="PROSITE" id="PS52004"/>
    </source>
</evidence>
<accession>A0A2T0XAW8</accession>
<dbReference type="InterPro" id="IPR014031">
    <property type="entry name" value="Ketoacyl_synth_C"/>
</dbReference>
<dbReference type="PANTHER" id="PTHR11712">
    <property type="entry name" value="POLYKETIDE SYNTHASE-RELATED"/>
    <property type="match status" value="1"/>
</dbReference>
<dbReference type="Gene3D" id="3.40.47.10">
    <property type="match status" value="2"/>
</dbReference>
<proteinExistence type="inferred from homology"/>
<dbReference type="PANTHER" id="PTHR11712:SF336">
    <property type="entry name" value="3-OXOACYL-[ACYL-CARRIER-PROTEIN] SYNTHASE, MITOCHONDRIAL"/>
    <property type="match status" value="1"/>
</dbReference>
<reference evidence="6 7" key="1">
    <citation type="submission" date="2018-03" db="EMBL/GenBank/DDBJ databases">
        <title>Genomic Encyclopedia of Type Strains, Phase III (KMG-III): the genomes of soil and plant-associated and newly described type strains.</title>
        <authorList>
            <person name="Whitman W."/>
        </authorList>
    </citation>
    <scope>NUCLEOTIDE SEQUENCE [LARGE SCALE GENOMIC DNA]</scope>
    <source>
        <strain evidence="6 7">MWH-P2sevCIIIb</strain>
    </source>
</reference>
<dbReference type="OrthoDB" id="9808669at2"/>
<dbReference type="GO" id="GO:0004315">
    <property type="term" value="F:3-oxoacyl-[acyl-carrier-protein] synthase activity"/>
    <property type="evidence" value="ECO:0007669"/>
    <property type="project" value="TreeGrafter"/>
</dbReference>
<sequence length="438" mass="45422">MSKKRRVAITGIGLVTPAGLDVASSWAVIKAAKACQAGPITLFDASGFSTRIAAEVKGFEPEAVIKDQKSLKYASRAHQFALAAADQAIADAGIRPTQQDGDRWGCVVGAGMMTVAHAEIDEVQKMAAPEGDLQADRLLETPVAQDVMAFSRSLSTAGLSLLVRRYGIRGYGSTVHTACASGGQAIGTALRLIRRGVVDRVLTGGFDSMISPVGLSGFCLLSAVSADNDHPERASRPFDATRNGFVLGEGAGFLVLEDWDKAVARGAKIYAELAGEGNSLSAYRITDSHPSGDGPIQAMRRALSDAGATTDDVTYLNAHGTSTLMNDRSECAAVNAVFGARARDVAVSSTKSVTGHLIAAAGAVEAAICALAVYEGLMPPTANLQQLDPDCNVDVIHGSARQQRIGIALSNSLGFGGSNNCLAFRNASDTAELIAAGQ</sequence>
<keyword evidence="3 4" id="KW-0808">Transferase</keyword>
<dbReference type="PROSITE" id="PS52004">
    <property type="entry name" value="KS3_2"/>
    <property type="match status" value="1"/>
</dbReference>
<dbReference type="InterPro" id="IPR000794">
    <property type="entry name" value="Beta-ketoacyl_synthase"/>
</dbReference>
<organism evidence="6 7">
    <name type="scientific">Jezberella montanilacus</name>
    <dbReference type="NCBI Taxonomy" id="323426"/>
    <lineage>
        <taxon>Bacteria</taxon>
        <taxon>Pseudomonadati</taxon>
        <taxon>Pseudomonadota</taxon>
        <taxon>Betaproteobacteria</taxon>
        <taxon>Burkholderiales</taxon>
        <taxon>Alcaligenaceae</taxon>
        <taxon>Jezberella</taxon>
    </lineage>
</organism>
<feature type="domain" description="Ketosynthase family 3 (KS3)" evidence="5">
    <location>
        <begin position="4"/>
        <end position="426"/>
    </location>
</feature>
<dbReference type="InterPro" id="IPR016039">
    <property type="entry name" value="Thiolase-like"/>
</dbReference>
<dbReference type="GO" id="GO:0006633">
    <property type="term" value="P:fatty acid biosynthetic process"/>
    <property type="evidence" value="ECO:0007669"/>
    <property type="project" value="TreeGrafter"/>
</dbReference>
<dbReference type="NCBIfam" id="NF005589">
    <property type="entry name" value="PRK07314.1"/>
    <property type="match status" value="1"/>
</dbReference>
<comment type="pathway">
    <text evidence="1">Lipid metabolism; fatty acid biosynthesis.</text>
</comment>